<sequence>MRAQTKAIRGMNGVILCLLGISIGALTVASAWPQRRKLDEKELELAQILEQERKVIAEKEDHQAALDAMRDDQEYLELHAVDRLNLYRPGTTVYRIERQR</sequence>
<protein>
    <submittedName>
        <fullName evidence="1">Cell division protein FtsB</fullName>
    </submittedName>
</protein>
<dbReference type="AlphaFoldDB" id="A0A840V3U0"/>
<keyword evidence="1" id="KW-0132">Cell division</keyword>
<dbReference type="EMBL" id="JACHFD010000011">
    <property type="protein sequence ID" value="MBB5352193.1"/>
    <property type="molecule type" value="Genomic_DNA"/>
</dbReference>
<keyword evidence="1" id="KW-0131">Cell cycle</keyword>
<name>A0A840V3U0_9BACT</name>
<organism evidence="1 2">
    <name type="scientific">Haloferula luteola</name>
    <dbReference type="NCBI Taxonomy" id="595692"/>
    <lineage>
        <taxon>Bacteria</taxon>
        <taxon>Pseudomonadati</taxon>
        <taxon>Verrucomicrobiota</taxon>
        <taxon>Verrucomicrobiia</taxon>
        <taxon>Verrucomicrobiales</taxon>
        <taxon>Verrucomicrobiaceae</taxon>
        <taxon>Haloferula</taxon>
    </lineage>
</organism>
<proteinExistence type="predicted"/>
<keyword evidence="2" id="KW-1185">Reference proteome</keyword>
<evidence type="ECO:0000313" key="2">
    <source>
        <dbReference type="Proteomes" id="UP000557717"/>
    </source>
</evidence>
<reference evidence="1 2" key="1">
    <citation type="submission" date="2020-08" db="EMBL/GenBank/DDBJ databases">
        <title>Genomic Encyclopedia of Type Strains, Phase IV (KMG-IV): sequencing the most valuable type-strain genomes for metagenomic binning, comparative biology and taxonomic classification.</title>
        <authorList>
            <person name="Goeker M."/>
        </authorList>
    </citation>
    <scope>NUCLEOTIDE SEQUENCE [LARGE SCALE GENOMIC DNA]</scope>
    <source>
        <strain evidence="1 2">YC6886</strain>
    </source>
</reference>
<dbReference type="GO" id="GO:0051301">
    <property type="term" value="P:cell division"/>
    <property type="evidence" value="ECO:0007669"/>
    <property type="project" value="UniProtKB-KW"/>
</dbReference>
<accession>A0A840V3U0</accession>
<dbReference type="Proteomes" id="UP000557717">
    <property type="component" value="Unassembled WGS sequence"/>
</dbReference>
<comment type="caution">
    <text evidence="1">The sequence shown here is derived from an EMBL/GenBank/DDBJ whole genome shotgun (WGS) entry which is preliminary data.</text>
</comment>
<gene>
    <name evidence="1" type="ORF">HNR46_002436</name>
</gene>
<evidence type="ECO:0000313" key="1">
    <source>
        <dbReference type="EMBL" id="MBB5352193.1"/>
    </source>
</evidence>